<dbReference type="Proteomes" id="UP000319296">
    <property type="component" value="Unassembled WGS sequence"/>
</dbReference>
<dbReference type="AlphaFoldDB" id="A0A519BLI4"/>
<dbReference type="EMBL" id="SGBB01000013">
    <property type="protein sequence ID" value="RZD18140.1"/>
    <property type="molecule type" value="Genomic_DNA"/>
</dbReference>
<dbReference type="InterPro" id="IPR002850">
    <property type="entry name" value="PIN_toxin-like"/>
</dbReference>
<dbReference type="Pfam" id="PF13470">
    <property type="entry name" value="PIN_3"/>
    <property type="match status" value="1"/>
</dbReference>
<dbReference type="SMART" id="SM00670">
    <property type="entry name" value="PINc"/>
    <property type="match status" value="1"/>
</dbReference>
<name>A0A519BLI4_9DELT</name>
<dbReference type="InterPro" id="IPR002716">
    <property type="entry name" value="PIN_dom"/>
</dbReference>
<feature type="domain" description="PIN" evidence="1">
    <location>
        <begin position="1"/>
        <end position="111"/>
    </location>
</feature>
<evidence type="ECO:0000259" key="1">
    <source>
        <dbReference type="SMART" id="SM00670"/>
    </source>
</evidence>
<dbReference type="InterPro" id="IPR029060">
    <property type="entry name" value="PIN-like_dom_sf"/>
</dbReference>
<dbReference type="PANTHER" id="PTHR34610">
    <property type="entry name" value="SSL7007 PROTEIN"/>
    <property type="match status" value="1"/>
</dbReference>
<gene>
    <name evidence="2" type="ORF">EVG15_07355</name>
</gene>
<dbReference type="SUPFAM" id="SSF88723">
    <property type="entry name" value="PIN domain-like"/>
    <property type="match status" value="1"/>
</dbReference>
<dbReference type="NCBIfam" id="TIGR00305">
    <property type="entry name" value="putative toxin-antitoxin system toxin component, PIN family"/>
    <property type="match status" value="1"/>
</dbReference>
<evidence type="ECO:0000313" key="3">
    <source>
        <dbReference type="Proteomes" id="UP000319296"/>
    </source>
</evidence>
<comment type="caution">
    <text evidence="2">The sequence shown here is derived from an EMBL/GenBank/DDBJ whole genome shotgun (WGS) entry which is preliminary data.</text>
</comment>
<sequence>MKVVLDSNVIIAAFSARGLCLELFENCILNQQIIISEFILREVEENLIKKIKLPQEIVSEIIEYLRNTFSLVEPGFIDSNICRDKNDLKIIGTAIAGNAQIIITGDKDLLILKQYKKIKIAAPRDFWNNYYNV</sequence>
<protein>
    <submittedName>
        <fullName evidence="2">Putative toxin-antitoxin system toxin component, PIN family</fullName>
    </submittedName>
</protein>
<proteinExistence type="predicted"/>
<dbReference type="PANTHER" id="PTHR34610:SF3">
    <property type="entry name" value="SSL7007 PROTEIN"/>
    <property type="match status" value="1"/>
</dbReference>
<organism evidence="2 3">
    <name type="scientific">Candidatus Acididesulfobacter diazotrophicus</name>
    <dbReference type="NCBI Taxonomy" id="2597226"/>
    <lineage>
        <taxon>Bacteria</taxon>
        <taxon>Deltaproteobacteria</taxon>
        <taxon>Candidatus Acidulodesulfobacterales</taxon>
        <taxon>Candidatus Acididesulfobacter</taxon>
    </lineage>
</organism>
<accession>A0A519BLI4</accession>
<reference evidence="2 3" key="1">
    <citation type="journal article" date="2019" name="ISME J.">
        <title>Insights into ecological role of a new deltaproteobacterial order Candidatus Acidulodesulfobacterales by metagenomics and metatranscriptomics.</title>
        <authorList>
            <person name="Tan S."/>
            <person name="Liu J."/>
            <person name="Fang Y."/>
            <person name="Hedlund B.P."/>
            <person name="Lian Z.H."/>
            <person name="Huang L.Y."/>
            <person name="Li J.T."/>
            <person name="Huang L.N."/>
            <person name="Li W.J."/>
            <person name="Jiang H.C."/>
            <person name="Dong H.L."/>
            <person name="Shu W.S."/>
        </authorList>
    </citation>
    <scope>NUCLEOTIDE SEQUENCE [LARGE SCALE GENOMIC DNA]</scope>
    <source>
        <strain evidence="2">AP1</strain>
    </source>
</reference>
<evidence type="ECO:0000313" key="2">
    <source>
        <dbReference type="EMBL" id="RZD18140.1"/>
    </source>
</evidence>
<dbReference type="Gene3D" id="3.40.50.1010">
    <property type="entry name" value="5'-nuclease"/>
    <property type="match status" value="1"/>
</dbReference>